<accession>A0A8C6QFZ8</accession>
<dbReference type="Proteomes" id="UP000694381">
    <property type="component" value="Unassembled WGS sequence"/>
</dbReference>
<dbReference type="GeneTree" id="ENSGT00900000143168"/>
<proteinExistence type="predicted"/>
<evidence type="ECO:0000313" key="2">
    <source>
        <dbReference type="Proteomes" id="UP000694381"/>
    </source>
</evidence>
<reference evidence="1" key="1">
    <citation type="submission" date="2025-08" db="UniProtKB">
        <authorList>
            <consortium name="Ensembl"/>
        </authorList>
    </citation>
    <scope>IDENTIFICATION</scope>
</reference>
<dbReference type="AlphaFoldDB" id="A0A8C6QFZ8"/>
<protein>
    <submittedName>
        <fullName evidence="1">Uncharacterized protein</fullName>
    </submittedName>
</protein>
<evidence type="ECO:0000313" key="1">
    <source>
        <dbReference type="Ensembl" id="ENSNGAP00000002594.1"/>
    </source>
</evidence>
<name>A0A8C6QFZ8_NANGA</name>
<organism evidence="1 2">
    <name type="scientific">Nannospalax galili</name>
    <name type="common">Northern Israeli blind subterranean mole rat</name>
    <name type="synonym">Spalax galili</name>
    <dbReference type="NCBI Taxonomy" id="1026970"/>
    <lineage>
        <taxon>Eukaryota</taxon>
        <taxon>Metazoa</taxon>
        <taxon>Chordata</taxon>
        <taxon>Craniata</taxon>
        <taxon>Vertebrata</taxon>
        <taxon>Euteleostomi</taxon>
        <taxon>Mammalia</taxon>
        <taxon>Eutheria</taxon>
        <taxon>Euarchontoglires</taxon>
        <taxon>Glires</taxon>
        <taxon>Rodentia</taxon>
        <taxon>Myomorpha</taxon>
        <taxon>Muroidea</taxon>
        <taxon>Spalacidae</taxon>
        <taxon>Spalacinae</taxon>
        <taxon>Nannospalax</taxon>
    </lineage>
</organism>
<dbReference type="Ensembl" id="ENSNGAT00000003128.1">
    <property type="protein sequence ID" value="ENSNGAP00000002594.1"/>
    <property type="gene ID" value="ENSNGAG00000002389.1"/>
</dbReference>
<reference evidence="1" key="2">
    <citation type="submission" date="2025-09" db="UniProtKB">
        <authorList>
            <consortium name="Ensembl"/>
        </authorList>
    </citation>
    <scope>IDENTIFICATION</scope>
</reference>
<keyword evidence="2" id="KW-1185">Reference proteome</keyword>
<sequence length="85" mass="9531">FIFLHGNKVANERFSQSLLQTSIFLQGPEGFFQLQRDLRRFWLVKVCVFLCGSPGCIAILKSIQACCNSGSQHQDSVSIPDNLRA</sequence>